<dbReference type="EMBL" id="JAOTOJ010000001">
    <property type="protein sequence ID" value="KAK9412386.1"/>
    <property type="molecule type" value="Genomic_DNA"/>
</dbReference>
<proteinExistence type="inferred from homology"/>
<evidence type="ECO:0000313" key="4">
    <source>
        <dbReference type="Proteomes" id="UP001474421"/>
    </source>
</evidence>
<reference evidence="3 4" key="1">
    <citation type="journal article" date="2024" name="Proc. Natl. Acad. Sci. U.S.A.">
        <title>The genetic regulatory architecture and epigenomic basis for age-related changes in rattlesnake venom.</title>
        <authorList>
            <person name="Hogan M.P."/>
            <person name="Holding M.L."/>
            <person name="Nystrom G.S."/>
            <person name="Colston T.J."/>
            <person name="Bartlett D.A."/>
            <person name="Mason A.J."/>
            <person name="Ellsworth S.A."/>
            <person name="Rautsaw R.M."/>
            <person name="Lawrence K.C."/>
            <person name="Strickland J.L."/>
            <person name="He B."/>
            <person name="Fraser P."/>
            <person name="Margres M.J."/>
            <person name="Gilbert D.M."/>
            <person name="Gibbs H.L."/>
            <person name="Parkinson C.L."/>
            <person name="Rokyta D.R."/>
        </authorList>
    </citation>
    <scope>NUCLEOTIDE SEQUENCE [LARGE SCALE GENOMIC DNA]</scope>
    <source>
        <strain evidence="3">DRR0105</strain>
    </source>
</reference>
<dbReference type="GO" id="GO:0008285">
    <property type="term" value="P:negative regulation of cell population proliferation"/>
    <property type="evidence" value="ECO:0007669"/>
    <property type="project" value="TreeGrafter"/>
</dbReference>
<dbReference type="Pfam" id="PF10195">
    <property type="entry name" value="Phospho_p8"/>
    <property type="match status" value="1"/>
</dbReference>
<dbReference type="Proteomes" id="UP001474421">
    <property type="component" value="Unassembled WGS sequence"/>
</dbReference>
<dbReference type="GO" id="GO:0005634">
    <property type="term" value="C:nucleus"/>
    <property type="evidence" value="ECO:0007669"/>
    <property type="project" value="TreeGrafter"/>
</dbReference>
<accession>A0AAW1CFG2</accession>
<dbReference type="InterPro" id="IPR018792">
    <property type="entry name" value="NUPR1-like"/>
</dbReference>
<feature type="region of interest" description="Disordered" evidence="2">
    <location>
        <begin position="56"/>
        <end position="180"/>
    </location>
</feature>
<dbReference type="AlphaFoldDB" id="A0AAW1CFG2"/>
<feature type="region of interest" description="Disordered" evidence="2">
    <location>
        <begin position="193"/>
        <end position="228"/>
    </location>
</feature>
<dbReference type="GO" id="GO:0006357">
    <property type="term" value="P:regulation of transcription by RNA polymerase II"/>
    <property type="evidence" value="ECO:0007669"/>
    <property type="project" value="TreeGrafter"/>
</dbReference>
<protein>
    <submittedName>
        <fullName evidence="3">Nuclear transcriptional regulator 1-like</fullName>
    </submittedName>
</protein>
<dbReference type="GO" id="GO:0045786">
    <property type="term" value="P:negative regulation of cell cycle"/>
    <property type="evidence" value="ECO:0007669"/>
    <property type="project" value="TreeGrafter"/>
</dbReference>
<evidence type="ECO:0000256" key="1">
    <source>
        <dbReference type="ARBA" id="ARBA00009380"/>
    </source>
</evidence>
<feature type="compositionally biased region" description="Basic and acidic residues" evidence="2">
    <location>
        <begin position="139"/>
        <end position="153"/>
    </location>
</feature>
<comment type="caution">
    <text evidence="3">The sequence shown here is derived from an EMBL/GenBank/DDBJ whole genome shotgun (WGS) entry which is preliminary data.</text>
</comment>
<keyword evidence="4" id="KW-1185">Reference proteome</keyword>
<evidence type="ECO:0000313" key="3">
    <source>
        <dbReference type="EMBL" id="KAK9412386.1"/>
    </source>
</evidence>
<name>A0AAW1CFG2_CROAD</name>
<gene>
    <name evidence="3" type="ORF">NXF25_003561</name>
</gene>
<feature type="compositionally biased region" description="Basic and acidic residues" evidence="2">
    <location>
        <begin position="89"/>
        <end position="101"/>
    </location>
</feature>
<comment type="similarity">
    <text evidence="1">Belongs to the NUPR family.</text>
</comment>
<feature type="compositionally biased region" description="Basic and acidic residues" evidence="2">
    <location>
        <begin position="167"/>
        <end position="180"/>
    </location>
</feature>
<dbReference type="PANTHER" id="PTHR17149">
    <property type="entry name" value="NUCLEAR PROTEIN 1 AND 2"/>
    <property type="match status" value="1"/>
</dbReference>
<evidence type="ECO:0000256" key="2">
    <source>
        <dbReference type="SAM" id="MobiDB-lite"/>
    </source>
</evidence>
<dbReference type="PROSITE" id="PS51257">
    <property type="entry name" value="PROKAR_LIPOPROTEIN"/>
    <property type="match status" value="1"/>
</dbReference>
<dbReference type="PANTHER" id="PTHR17149:SF3">
    <property type="entry name" value="NUCLEAR PROTEIN 2"/>
    <property type="match status" value="1"/>
</dbReference>
<organism evidence="3 4">
    <name type="scientific">Crotalus adamanteus</name>
    <name type="common">Eastern diamondback rattlesnake</name>
    <dbReference type="NCBI Taxonomy" id="8729"/>
    <lineage>
        <taxon>Eukaryota</taxon>
        <taxon>Metazoa</taxon>
        <taxon>Chordata</taxon>
        <taxon>Craniata</taxon>
        <taxon>Vertebrata</taxon>
        <taxon>Euteleostomi</taxon>
        <taxon>Lepidosauria</taxon>
        <taxon>Squamata</taxon>
        <taxon>Bifurcata</taxon>
        <taxon>Unidentata</taxon>
        <taxon>Episquamata</taxon>
        <taxon>Toxicofera</taxon>
        <taxon>Serpentes</taxon>
        <taxon>Colubroidea</taxon>
        <taxon>Viperidae</taxon>
        <taxon>Crotalinae</taxon>
        <taxon>Crotalus</taxon>
    </lineage>
</organism>
<sequence length="228" mass="25751">MQSARTTCSLACRRKENHAHFLLASAACRAMGVSPPLFSVLSRTWRFPSYQRRNQLTNHSRAREATPPTCLLRSGKDPPRPQPMTRQKRGGERERERERTFRGGRRSPGAGMRSERSGTRASIVAAPSSGSEDSEWEEERVARLRERAWRDGPRGPGSGGKGRSRRSREERTNWRVPAGHERKITAKIRASLAKRRLQQRPGRGPRSAPLQPRKRAEADAKVPETITC</sequence>